<feature type="compositionally biased region" description="Gly residues" evidence="1">
    <location>
        <begin position="63"/>
        <end position="73"/>
    </location>
</feature>
<feature type="region of interest" description="Disordered" evidence="1">
    <location>
        <begin position="1"/>
        <end position="73"/>
    </location>
</feature>
<evidence type="ECO:0000256" key="1">
    <source>
        <dbReference type="SAM" id="MobiDB-lite"/>
    </source>
</evidence>
<accession>A0A5M9JSA6</accession>
<dbReference type="AlphaFoldDB" id="A0A5M9JSA6"/>
<dbReference type="Proteomes" id="UP000322873">
    <property type="component" value="Unassembled WGS sequence"/>
</dbReference>
<dbReference type="EMBL" id="VICG01000006">
    <property type="protein sequence ID" value="KAA8570682.1"/>
    <property type="molecule type" value="Genomic_DNA"/>
</dbReference>
<evidence type="ECO:0000313" key="3">
    <source>
        <dbReference type="Proteomes" id="UP000322873"/>
    </source>
</evidence>
<proteinExistence type="predicted"/>
<comment type="caution">
    <text evidence="2">The sequence shown here is derived from an EMBL/GenBank/DDBJ whole genome shotgun (WGS) entry which is preliminary data.</text>
</comment>
<name>A0A5M9JSA6_MONFR</name>
<evidence type="ECO:0000313" key="2">
    <source>
        <dbReference type="EMBL" id="KAA8570682.1"/>
    </source>
</evidence>
<gene>
    <name evidence="2" type="ORF">EYC84_000080</name>
</gene>
<sequence length="73" mass="7928">MPPSPHKRITHLHRSHGDPSSPSFPKNPERAPHRRSIMHATRRDSTLALPTNGQAQDSKGHRAQGGGAHGEGE</sequence>
<organism evidence="2 3">
    <name type="scientific">Monilinia fructicola</name>
    <name type="common">Brown rot fungus</name>
    <name type="synonym">Ciboria fructicola</name>
    <dbReference type="NCBI Taxonomy" id="38448"/>
    <lineage>
        <taxon>Eukaryota</taxon>
        <taxon>Fungi</taxon>
        <taxon>Dikarya</taxon>
        <taxon>Ascomycota</taxon>
        <taxon>Pezizomycotina</taxon>
        <taxon>Leotiomycetes</taxon>
        <taxon>Helotiales</taxon>
        <taxon>Sclerotiniaceae</taxon>
        <taxon>Monilinia</taxon>
    </lineage>
</organism>
<feature type="compositionally biased region" description="Polar residues" evidence="1">
    <location>
        <begin position="48"/>
        <end position="57"/>
    </location>
</feature>
<keyword evidence="3" id="KW-1185">Reference proteome</keyword>
<feature type="compositionally biased region" description="Basic residues" evidence="1">
    <location>
        <begin position="1"/>
        <end position="14"/>
    </location>
</feature>
<protein>
    <submittedName>
        <fullName evidence="2">Uncharacterized protein</fullName>
    </submittedName>
</protein>
<reference evidence="2 3" key="1">
    <citation type="submission" date="2019-06" db="EMBL/GenBank/DDBJ databases">
        <title>Genome Sequence of the Brown Rot Fungal Pathogen Monilinia fructicola.</title>
        <authorList>
            <person name="De Miccolis Angelini R.M."/>
            <person name="Landi L."/>
            <person name="Abate D."/>
            <person name="Pollastro S."/>
            <person name="Romanazzi G."/>
            <person name="Faretra F."/>
        </authorList>
    </citation>
    <scope>NUCLEOTIDE SEQUENCE [LARGE SCALE GENOMIC DNA]</scope>
    <source>
        <strain evidence="2 3">Mfrc123</strain>
    </source>
</reference>